<name>A0ABW4HY40_9SPHN</name>
<dbReference type="SUPFAM" id="SSF54427">
    <property type="entry name" value="NTF2-like"/>
    <property type="match status" value="1"/>
</dbReference>
<dbReference type="Proteomes" id="UP001597115">
    <property type="component" value="Unassembled WGS sequence"/>
</dbReference>
<comment type="caution">
    <text evidence="3">The sequence shown here is derived from an EMBL/GenBank/DDBJ whole genome shotgun (WGS) entry which is preliminary data.</text>
</comment>
<protein>
    <submittedName>
        <fullName evidence="3">DUF4440 domain-containing protein</fullName>
    </submittedName>
</protein>
<dbReference type="RefSeq" id="WP_380885639.1">
    <property type="nucleotide sequence ID" value="NZ_JBHUDY010000001.1"/>
</dbReference>
<keyword evidence="1" id="KW-0732">Signal</keyword>
<evidence type="ECO:0000259" key="2">
    <source>
        <dbReference type="Pfam" id="PF14534"/>
    </source>
</evidence>
<keyword evidence="4" id="KW-1185">Reference proteome</keyword>
<dbReference type="Pfam" id="PF14534">
    <property type="entry name" value="DUF4440"/>
    <property type="match status" value="1"/>
</dbReference>
<reference evidence="4" key="1">
    <citation type="journal article" date="2019" name="Int. J. Syst. Evol. Microbiol.">
        <title>The Global Catalogue of Microorganisms (GCM) 10K type strain sequencing project: providing services to taxonomists for standard genome sequencing and annotation.</title>
        <authorList>
            <consortium name="The Broad Institute Genomics Platform"/>
            <consortium name="The Broad Institute Genome Sequencing Center for Infectious Disease"/>
            <person name="Wu L."/>
            <person name="Ma J."/>
        </authorList>
    </citation>
    <scope>NUCLEOTIDE SEQUENCE [LARGE SCALE GENOMIC DNA]</scope>
    <source>
        <strain evidence="4">CGMCC 1.16275</strain>
    </source>
</reference>
<dbReference type="InterPro" id="IPR032710">
    <property type="entry name" value="NTF2-like_dom_sf"/>
</dbReference>
<dbReference type="Gene3D" id="3.10.450.50">
    <property type="match status" value="1"/>
</dbReference>
<evidence type="ECO:0000256" key="1">
    <source>
        <dbReference type="SAM" id="SignalP"/>
    </source>
</evidence>
<gene>
    <name evidence="3" type="ORF">ACFSCW_00090</name>
</gene>
<sequence length="156" mass="16677">MNGVAKAAIALTLVGARGPTSAADPAVEAPIRTFLEAFNRGDVTAAAATHVASGVSIVDEVAPYHWSSFQDWLGALDKETKDGGLTEQSVIVTGPTVREQVSGDSAYVIMPVRYAFKARGRAMREDAQMTFVLTKVTGSWKIANWTWTGPDPKPVR</sequence>
<dbReference type="InterPro" id="IPR027843">
    <property type="entry name" value="DUF4440"/>
</dbReference>
<evidence type="ECO:0000313" key="3">
    <source>
        <dbReference type="EMBL" id="MFD1610191.1"/>
    </source>
</evidence>
<feature type="domain" description="DUF4440" evidence="2">
    <location>
        <begin position="31"/>
        <end position="142"/>
    </location>
</feature>
<evidence type="ECO:0000313" key="4">
    <source>
        <dbReference type="Proteomes" id="UP001597115"/>
    </source>
</evidence>
<accession>A0ABW4HY40</accession>
<dbReference type="EMBL" id="JBHUDY010000001">
    <property type="protein sequence ID" value="MFD1610191.1"/>
    <property type="molecule type" value="Genomic_DNA"/>
</dbReference>
<organism evidence="3 4">
    <name type="scientific">Sphingomonas tabacisoli</name>
    <dbReference type="NCBI Taxonomy" id="2249466"/>
    <lineage>
        <taxon>Bacteria</taxon>
        <taxon>Pseudomonadati</taxon>
        <taxon>Pseudomonadota</taxon>
        <taxon>Alphaproteobacteria</taxon>
        <taxon>Sphingomonadales</taxon>
        <taxon>Sphingomonadaceae</taxon>
        <taxon>Sphingomonas</taxon>
    </lineage>
</organism>
<feature type="chain" id="PRO_5046636677" evidence="1">
    <location>
        <begin position="23"/>
        <end position="156"/>
    </location>
</feature>
<proteinExistence type="predicted"/>
<feature type="signal peptide" evidence="1">
    <location>
        <begin position="1"/>
        <end position="22"/>
    </location>
</feature>